<dbReference type="SUPFAM" id="SSF51905">
    <property type="entry name" value="FAD/NAD(P)-binding domain"/>
    <property type="match status" value="1"/>
</dbReference>
<reference evidence="7" key="1">
    <citation type="submission" date="2013-08" db="EMBL/GenBank/DDBJ databases">
        <authorList>
            <person name="Mendez C."/>
            <person name="Richter M."/>
            <person name="Ferrer M."/>
            <person name="Sanchez J."/>
        </authorList>
    </citation>
    <scope>NUCLEOTIDE SEQUENCE</scope>
</reference>
<dbReference type="PANTHER" id="PTHR11985">
    <property type="entry name" value="GLYCEROL-3-PHOSPHATE DEHYDROGENASE"/>
    <property type="match status" value="1"/>
</dbReference>
<sequence>MTRTRVSRAWPESGGWLVECESRAAGTIRMRAAAVVNVGGAWVNEVRGLLGLQPPEPIRLVRGSHIVVARLFEGEQAYILQNPDHRIVFAIPFQERFTLIGTTDVPHTGPLDHVAITPGETAYLCESVNRYFERTVRPEDVLWSYSGVRSLRDDGATEAAEVTRDYELVLERA</sequence>
<dbReference type="Gene3D" id="3.50.50.60">
    <property type="entry name" value="FAD/NAD(P)-binding domain"/>
    <property type="match status" value="1"/>
</dbReference>
<evidence type="ECO:0000256" key="3">
    <source>
        <dbReference type="ARBA" id="ARBA00022630"/>
    </source>
</evidence>
<accession>T0YYY2</accession>
<protein>
    <submittedName>
        <fullName evidence="7">Glycerol-3-phosphate dehydrogenase</fullName>
    </submittedName>
</protein>
<dbReference type="Pfam" id="PF01266">
    <property type="entry name" value="DAO"/>
    <property type="match status" value="1"/>
</dbReference>
<dbReference type="InterPro" id="IPR000447">
    <property type="entry name" value="G3P_DH_FAD-dep"/>
</dbReference>
<evidence type="ECO:0000259" key="6">
    <source>
        <dbReference type="Pfam" id="PF01266"/>
    </source>
</evidence>
<comment type="cofactor">
    <cofactor evidence="1">
        <name>FAD</name>
        <dbReference type="ChEBI" id="CHEBI:57692"/>
    </cofactor>
</comment>
<evidence type="ECO:0000256" key="2">
    <source>
        <dbReference type="ARBA" id="ARBA00007330"/>
    </source>
</evidence>
<comment type="caution">
    <text evidence="7">The sequence shown here is derived from an EMBL/GenBank/DDBJ whole genome shotgun (WGS) entry which is preliminary data.</text>
</comment>
<dbReference type="EMBL" id="AUZZ01007834">
    <property type="protein sequence ID" value="EQD40876.1"/>
    <property type="molecule type" value="Genomic_DNA"/>
</dbReference>
<name>T0YYY2_9ZZZZ</name>
<proteinExistence type="inferred from homology"/>
<dbReference type="AlphaFoldDB" id="T0YYY2"/>
<dbReference type="Gene3D" id="3.30.9.10">
    <property type="entry name" value="D-Amino Acid Oxidase, subunit A, domain 2"/>
    <property type="match status" value="1"/>
</dbReference>
<keyword evidence="5" id="KW-0560">Oxidoreductase</keyword>
<evidence type="ECO:0000256" key="1">
    <source>
        <dbReference type="ARBA" id="ARBA00001974"/>
    </source>
</evidence>
<keyword evidence="4" id="KW-0274">FAD</keyword>
<dbReference type="PANTHER" id="PTHR11985:SF15">
    <property type="entry name" value="GLYCEROL-3-PHOSPHATE DEHYDROGENASE, MITOCHONDRIAL"/>
    <property type="match status" value="1"/>
</dbReference>
<feature type="non-terminal residue" evidence="7">
    <location>
        <position position="173"/>
    </location>
</feature>
<evidence type="ECO:0000256" key="4">
    <source>
        <dbReference type="ARBA" id="ARBA00022827"/>
    </source>
</evidence>
<dbReference type="InterPro" id="IPR036188">
    <property type="entry name" value="FAD/NAD-bd_sf"/>
</dbReference>
<feature type="domain" description="FAD dependent oxidoreductase" evidence="6">
    <location>
        <begin position="2"/>
        <end position="155"/>
    </location>
</feature>
<dbReference type="GO" id="GO:0004368">
    <property type="term" value="F:glycerol-3-phosphate dehydrogenase (quinone) activity"/>
    <property type="evidence" value="ECO:0007669"/>
    <property type="project" value="InterPro"/>
</dbReference>
<evidence type="ECO:0000313" key="7">
    <source>
        <dbReference type="EMBL" id="EQD40876.1"/>
    </source>
</evidence>
<gene>
    <name evidence="7" type="ORF">B2A_10886</name>
</gene>
<evidence type="ECO:0000256" key="5">
    <source>
        <dbReference type="ARBA" id="ARBA00023002"/>
    </source>
</evidence>
<reference evidence="7" key="2">
    <citation type="journal article" date="2014" name="ISME J.">
        <title>Microbial stratification in low pH oxic and suboxic macroscopic growths along an acid mine drainage.</title>
        <authorList>
            <person name="Mendez-Garcia C."/>
            <person name="Mesa V."/>
            <person name="Sprenger R.R."/>
            <person name="Richter M."/>
            <person name="Diez M.S."/>
            <person name="Solano J."/>
            <person name="Bargiela R."/>
            <person name="Golyshina O.V."/>
            <person name="Manteca A."/>
            <person name="Ramos J.L."/>
            <person name="Gallego J.R."/>
            <person name="Llorente I."/>
            <person name="Martins Dos Santos V.A."/>
            <person name="Jensen O.N."/>
            <person name="Pelaez A.I."/>
            <person name="Sanchez J."/>
            <person name="Ferrer M."/>
        </authorList>
    </citation>
    <scope>NUCLEOTIDE SEQUENCE</scope>
</reference>
<comment type="similarity">
    <text evidence="2">Belongs to the FAD-dependent glycerol-3-phosphate dehydrogenase family.</text>
</comment>
<keyword evidence="3" id="KW-0285">Flavoprotein</keyword>
<dbReference type="GO" id="GO:0046168">
    <property type="term" value="P:glycerol-3-phosphate catabolic process"/>
    <property type="evidence" value="ECO:0007669"/>
    <property type="project" value="TreeGrafter"/>
</dbReference>
<organism evidence="7">
    <name type="scientific">mine drainage metagenome</name>
    <dbReference type="NCBI Taxonomy" id="410659"/>
    <lineage>
        <taxon>unclassified sequences</taxon>
        <taxon>metagenomes</taxon>
        <taxon>ecological metagenomes</taxon>
    </lineage>
</organism>
<dbReference type="InterPro" id="IPR006076">
    <property type="entry name" value="FAD-dep_OxRdtase"/>
</dbReference>